<protein>
    <submittedName>
        <fullName evidence="1">Uncharacterized protein</fullName>
    </submittedName>
</protein>
<dbReference type="AlphaFoldDB" id="X0TZ56"/>
<gene>
    <name evidence="1" type="ORF">S01H1_24870</name>
</gene>
<organism evidence="1">
    <name type="scientific">marine sediment metagenome</name>
    <dbReference type="NCBI Taxonomy" id="412755"/>
    <lineage>
        <taxon>unclassified sequences</taxon>
        <taxon>metagenomes</taxon>
        <taxon>ecological metagenomes</taxon>
    </lineage>
</organism>
<evidence type="ECO:0000313" key="1">
    <source>
        <dbReference type="EMBL" id="GAF98554.1"/>
    </source>
</evidence>
<reference evidence="1" key="1">
    <citation type="journal article" date="2014" name="Front. Microbiol.">
        <title>High frequency of phylogenetically diverse reductive dehalogenase-homologous genes in deep subseafloor sedimentary metagenomes.</title>
        <authorList>
            <person name="Kawai M."/>
            <person name="Futagami T."/>
            <person name="Toyoda A."/>
            <person name="Takaki Y."/>
            <person name="Nishi S."/>
            <person name="Hori S."/>
            <person name="Arai W."/>
            <person name="Tsubouchi T."/>
            <person name="Morono Y."/>
            <person name="Uchiyama I."/>
            <person name="Ito T."/>
            <person name="Fujiyama A."/>
            <person name="Inagaki F."/>
            <person name="Takami H."/>
        </authorList>
    </citation>
    <scope>NUCLEOTIDE SEQUENCE</scope>
    <source>
        <strain evidence="1">Expedition CK06-06</strain>
    </source>
</reference>
<feature type="non-terminal residue" evidence="1">
    <location>
        <position position="1"/>
    </location>
</feature>
<name>X0TZ56_9ZZZZ</name>
<dbReference type="EMBL" id="BARS01014978">
    <property type="protein sequence ID" value="GAF98554.1"/>
    <property type="molecule type" value="Genomic_DNA"/>
</dbReference>
<proteinExistence type="predicted"/>
<comment type="caution">
    <text evidence="1">The sequence shown here is derived from an EMBL/GenBank/DDBJ whole genome shotgun (WGS) entry which is preliminary data.</text>
</comment>
<sequence length="32" mass="4032">IRIHIKMSPSDKEWFSFYLSERELDQMCKEFH</sequence>
<accession>X0TZ56</accession>